<organism evidence="2 3">
    <name type="scientific">Aurantiacibacter atlanticus</name>
    <dbReference type="NCBI Taxonomy" id="1648404"/>
    <lineage>
        <taxon>Bacteria</taxon>
        <taxon>Pseudomonadati</taxon>
        <taxon>Pseudomonadota</taxon>
        <taxon>Alphaproteobacteria</taxon>
        <taxon>Sphingomonadales</taxon>
        <taxon>Erythrobacteraceae</taxon>
        <taxon>Aurantiacibacter</taxon>
    </lineage>
</organism>
<accession>A0A0H4VEY4</accession>
<dbReference type="InterPro" id="IPR029068">
    <property type="entry name" value="Glyas_Bleomycin-R_OHBP_Dase"/>
</dbReference>
<sequence length="134" mass="15024">MTMTNAAHNDAATAHLEHVNLTVSDIDRSARLLKDLAGWHERWRGIHPQGGETLHIGTDAEYLSLYTDGTDKSGQEKGRPMNHVGLQVNDLDAAERVVEQHGLSPFSHGTYEPGPRSFYFFDWDGIEFEVVSYD</sequence>
<keyword evidence="3" id="KW-1185">Reference proteome</keyword>
<feature type="domain" description="VOC" evidence="1">
    <location>
        <begin position="15"/>
        <end position="133"/>
    </location>
</feature>
<dbReference type="CDD" id="cd06587">
    <property type="entry name" value="VOC"/>
    <property type="match status" value="1"/>
</dbReference>
<dbReference type="RefSeq" id="WP_227819707.1">
    <property type="nucleotide sequence ID" value="NZ_CP011310.1"/>
</dbReference>
<dbReference type="AlphaFoldDB" id="A0A0H4VEY4"/>
<dbReference type="Gene3D" id="3.10.180.10">
    <property type="entry name" value="2,3-Dihydroxybiphenyl 1,2-Dioxygenase, domain 1"/>
    <property type="match status" value="1"/>
</dbReference>
<dbReference type="KEGG" id="ery:CP97_06755"/>
<dbReference type="Proteomes" id="UP000059113">
    <property type="component" value="Chromosome"/>
</dbReference>
<protein>
    <submittedName>
        <fullName evidence="2">Glyoxalase</fullName>
    </submittedName>
</protein>
<dbReference type="PROSITE" id="PS51819">
    <property type="entry name" value="VOC"/>
    <property type="match status" value="1"/>
</dbReference>
<evidence type="ECO:0000313" key="2">
    <source>
        <dbReference type="EMBL" id="AKQ43242.2"/>
    </source>
</evidence>
<dbReference type="SUPFAM" id="SSF54593">
    <property type="entry name" value="Glyoxalase/Bleomycin resistance protein/Dihydroxybiphenyl dioxygenase"/>
    <property type="match status" value="1"/>
</dbReference>
<reference evidence="3" key="2">
    <citation type="submission" date="2015-04" db="EMBL/GenBank/DDBJ databases">
        <title>The complete genome sequence of Erythrobacter sp. s21-N3.</title>
        <authorList>
            <person name="Zhuang L."/>
            <person name="Liu Y."/>
            <person name="Shao Z."/>
        </authorList>
    </citation>
    <scope>NUCLEOTIDE SEQUENCE [LARGE SCALE GENOMIC DNA]</scope>
    <source>
        <strain evidence="3">s21-N3</strain>
    </source>
</reference>
<gene>
    <name evidence="2" type="ORF">CP97_06755</name>
</gene>
<dbReference type="EMBL" id="CP011310">
    <property type="protein sequence ID" value="AKQ43242.2"/>
    <property type="molecule type" value="Genomic_DNA"/>
</dbReference>
<reference evidence="2 3" key="1">
    <citation type="journal article" date="2015" name="Int. J. Syst. Evol. Microbiol.">
        <title>Erythrobacter atlanticus sp. nov., a bacterium from ocean sediment able to degrade polycyclic aromatic hydrocarbons.</title>
        <authorList>
            <person name="Zhuang L."/>
            <person name="Liu Y."/>
            <person name="Wang L."/>
            <person name="Wang W."/>
            <person name="Shao Z."/>
        </authorList>
    </citation>
    <scope>NUCLEOTIDE SEQUENCE [LARGE SCALE GENOMIC DNA]</scope>
    <source>
        <strain evidence="3">s21-N3</strain>
    </source>
</reference>
<evidence type="ECO:0000259" key="1">
    <source>
        <dbReference type="PROSITE" id="PS51819"/>
    </source>
</evidence>
<dbReference type="STRING" id="1648404.CP97_06755"/>
<proteinExistence type="predicted"/>
<dbReference type="InterPro" id="IPR037523">
    <property type="entry name" value="VOC_core"/>
</dbReference>
<name>A0A0H4VEY4_9SPHN</name>
<dbReference type="Pfam" id="PF13669">
    <property type="entry name" value="Glyoxalase_4"/>
    <property type="match status" value="1"/>
</dbReference>
<evidence type="ECO:0000313" key="3">
    <source>
        <dbReference type="Proteomes" id="UP000059113"/>
    </source>
</evidence>